<evidence type="ECO:0008006" key="6">
    <source>
        <dbReference type="Google" id="ProtNLM"/>
    </source>
</evidence>
<keyword evidence="5" id="KW-1185">Reference proteome</keyword>
<dbReference type="EMBL" id="AP024169">
    <property type="protein sequence ID" value="BCN30465.1"/>
    <property type="molecule type" value="Genomic_DNA"/>
</dbReference>
<gene>
    <name evidence="4" type="ORF">bsdtb5_17600</name>
</gene>
<dbReference type="AlphaFoldDB" id="A0A7R7EKH9"/>
<name>A0A7R7EKH9_9FIRM</name>
<keyword evidence="3" id="KW-0472">Membrane</keyword>
<keyword evidence="3" id="KW-0812">Transmembrane</keyword>
<evidence type="ECO:0000313" key="5">
    <source>
        <dbReference type="Proteomes" id="UP000595897"/>
    </source>
</evidence>
<evidence type="ECO:0000256" key="1">
    <source>
        <dbReference type="SAM" id="Coils"/>
    </source>
</evidence>
<dbReference type="KEGG" id="ahb:bsdtb5_17600"/>
<accession>A0A7R7EKH9</accession>
<feature type="transmembrane region" description="Helical" evidence="3">
    <location>
        <begin position="6"/>
        <end position="35"/>
    </location>
</feature>
<feature type="coiled-coil region" evidence="1">
    <location>
        <begin position="219"/>
        <end position="246"/>
    </location>
</feature>
<dbReference type="RefSeq" id="WP_271715681.1">
    <property type="nucleotide sequence ID" value="NZ_AP024169.1"/>
</dbReference>
<keyword evidence="1" id="KW-0175">Coiled coil</keyword>
<evidence type="ECO:0000256" key="3">
    <source>
        <dbReference type="SAM" id="Phobius"/>
    </source>
</evidence>
<evidence type="ECO:0000313" key="4">
    <source>
        <dbReference type="EMBL" id="BCN30465.1"/>
    </source>
</evidence>
<protein>
    <recommendedName>
        <fullName evidence="6">DUF2953 domain-containing protein</fullName>
    </recommendedName>
</protein>
<feature type="compositionally biased region" description="Basic residues" evidence="2">
    <location>
        <begin position="92"/>
        <end position="116"/>
    </location>
</feature>
<organism evidence="4 5">
    <name type="scientific">Anaeromicropila herbilytica</name>
    <dbReference type="NCBI Taxonomy" id="2785025"/>
    <lineage>
        <taxon>Bacteria</taxon>
        <taxon>Bacillati</taxon>
        <taxon>Bacillota</taxon>
        <taxon>Clostridia</taxon>
        <taxon>Lachnospirales</taxon>
        <taxon>Lachnospiraceae</taxon>
        <taxon>Anaeromicropila</taxon>
    </lineage>
</organism>
<reference evidence="4 5" key="1">
    <citation type="submission" date="2020-11" db="EMBL/GenBank/DDBJ databases">
        <title>Draft genome sequencing of a Lachnospiraceae strain isolated from anoxic soil subjected to BSD treatment.</title>
        <authorList>
            <person name="Uek A."/>
            <person name="Tonouchi A."/>
        </authorList>
    </citation>
    <scope>NUCLEOTIDE SEQUENCE [LARGE SCALE GENOMIC DNA]</scope>
    <source>
        <strain evidence="4 5">TB5</strain>
    </source>
</reference>
<keyword evidence="3" id="KW-1133">Transmembrane helix</keyword>
<feature type="region of interest" description="Disordered" evidence="2">
    <location>
        <begin position="92"/>
        <end position="133"/>
    </location>
</feature>
<dbReference type="Pfam" id="PF11167">
    <property type="entry name" value="DUF2953"/>
    <property type="match status" value="1"/>
</dbReference>
<dbReference type="Proteomes" id="UP000595897">
    <property type="component" value="Chromosome"/>
</dbReference>
<dbReference type="InterPro" id="IPR021338">
    <property type="entry name" value="DUF2953"/>
</dbReference>
<sequence length="381" mass="44762">MLHVLLIILKVIGIILAVALGIILVSLICILFVPVRYKIEAKKKEDICARGRISWLCSVLLIKILYEKEKLGIQLRVFGYCIYDSDSEKRIRKRNKKSVKKKKKTKKKKANKRKDNKRIEDKQNEKKQIKERQIREKQVAIKKEKEIEEPKDNMNDWHKQEKSSLIAKDRIIQSRVKLDGIVTDDEDNDLKIDIDIIKDNDILKDNNRIDDNIEIVDDVRIDETILDKIKNKINNLKNKWNSFLEKLKHIKNAIKNIWAKFSEILKFLKDEQNKAGLLRGFQSLRKLLKHLYPKKLKLQLKYGTGDPCSTGQILAILSMLYPVYNGNIQVIPCFEEQILEFNLEALGRIRIISLLIICIKLIRDKNFKYLIKSIQKIKEEL</sequence>
<proteinExistence type="predicted"/>
<feature type="compositionally biased region" description="Basic and acidic residues" evidence="2">
    <location>
        <begin position="117"/>
        <end position="133"/>
    </location>
</feature>
<evidence type="ECO:0000256" key="2">
    <source>
        <dbReference type="SAM" id="MobiDB-lite"/>
    </source>
</evidence>